<evidence type="ECO:0000313" key="1">
    <source>
        <dbReference type="EMBL" id="CAJ2502513.1"/>
    </source>
</evidence>
<evidence type="ECO:0000313" key="2">
    <source>
        <dbReference type="Proteomes" id="UP001295740"/>
    </source>
</evidence>
<gene>
    <name evidence="1" type="ORF">KHLLAP_LOCUS2981</name>
</gene>
<sequence length="86" mass="9420">MEGLSAAASVIAVIQLSDAVFTLCRGYVLAVKDARRDIELLCNEGGDHARFRTLHKLPRSPNGPLESCQRELQAINDILSQYQAPP</sequence>
<dbReference type="AlphaFoldDB" id="A0AAI8VCU3"/>
<keyword evidence="2" id="KW-1185">Reference proteome</keyword>
<accession>A0AAI8VCU3</accession>
<organism evidence="1 2">
    <name type="scientific">Anthostomella pinea</name>
    <dbReference type="NCBI Taxonomy" id="933095"/>
    <lineage>
        <taxon>Eukaryota</taxon>
        <taxon>Fungi</taxon>
        <taxon>Dikarya</taxon>
        <taxon>Ascomycota</taxon>
        <taxon>Pezizomycotina</taxon>
        <taxon>Sordariomycetes</taxon>
        <taxon>Xylariomycetidae</taxon>
        <taxon>Xylariales</taxon>
        <taxon>Xylariaceae</taxon>
        <taxon>Anthostomella</taxon>
    </lineage>
</organism>
<protein>
    <submittedName>
        <fullName evidence="1">Uu.00g099070.m01.CDS01</fullName>
    </submittedName>
</protein>
<name>A0AAI8VCU3_9PEZI</name>
<comment type="caution">
    <text evidence="1">The sequence shown here is derived from an EMBL/GenBank/DDBJ whole genome shotgun (WGS) entry which is preliminary data.</text>
</comment>
<dbReference type="EMBL" id="CAUWAG010000004">
    <property type="protein sequence ID" value="CAJ2502513.1"/>
    <property type="molecule type" value="Genomic_DNA"/>
</dbReference>
<feature type="non-terminal residue" evidence="1">
    <location>
        <position position="86"/>
    </location>
</feature>
<proteinExistence type="predicted"/>
<dbReference type="Proteomes" id="UP001295740">
    <property type="component" value="Unassembled WGS sequence"/>
</dbReference>
<reference evidence="1" key="1">
    <citation type="submission" date="2023-10" db="EMBL/GenBank/DDBJ databases">
        <authorList>
            <person name="Hackl T."/>
        </authorList>
    </citation>
    <scope>NUCLEOTIDE SEQUENCE</scope>
</reference>